<accession>A0A6P1QSH0</accession>
<gene>
    <name evidence="1" type="ORF">DBX24_03770</name>
</gene>
<proteinExistence type="predicted"/>
<protein>
    <submittedName>
        <fullName evidence="1">Uncharacterized protein</fullName>
    </submittedName>
</protein>
<evidence type="ECO:0000313" key="2">
    <source>
        <dbReference type="Proteomes" id="UP000464318"/>
    </source>
</evidence>
<reference evidence="1 2" key="1">
    <citation type="submission" date="2018-04" db="EMBL/GenBank/DDBJ databases">
        <title>Characteristic and Complete Genome Sequencing of A Novel Member of Infective Endocarditis Causative Bacteria: Bergeyella cardium QL-PH.</title>
        <authorList>
            <person name="Pan H."/>
            <person name="Sun E."/>
            <person name="Zhang Y."/>
        </authorList>
    </citation>
    <scope>NUCLEOTIDE SEQUENCE [LARGE SCALE GENOMIC DNA]</scope>
    <source>
        <strain evidence="1 2">HPQL</strain>
    </source>
</reference>
<dbReference type="EMBL" id="CP029149">
    <property type="protein sequence ID" value="QHN65076.1"/>
    <property type="molecule type" value="Genomic_DNA"/>
</dbReference>
<keyword evidence="2" id="KW-1185">Reference proteome</keyword>
<evidence type="ECO:0000313" key="1">
    <source>
        <dbReference type="EMBL" id="QHN65076.1"/>
    </source>
</evidence>
<sequence>MADFDIDNLKKQWQQQNATSQYASEDIRSMLNRKSRNYIKYILYISIVESILVFLLNAYDIIYDNGNDNIIQIVNTINIAHNETLDLYFNSFYWLMKIGMVITTFYFIFKFYKSYKRINIEENLKNFILQIISFKRTVNTFIIFNIAWFVLVIILIFFFVLSIVLQSGSQGHRTEILAIGLFFLAMLCIGTFIAWLYYKIVYGFIIGRLKRNLEQLKEIDADPTP</sequence>
<dbReference type="AlphaFoldDB" id="A0A6P1QSH0"/>
<organism evidence="1 2">
    <name type="scientific">Bergeyella cardium</name>
    <dbReference type="NCBI Taxonomy" id="1585976"/>
    <lineage>
        <taxon>Bacteria</taxon>
        <taxon>Pseudomonadati</taxon>
        <taxon>Bacteroidota</taxon>
        <taxon>Flavobacteriia</taxon>
        <taxon>Flavobacteriales</taxon>
        <taxon>Weeksellaceae</taxon>
        <taxon>Bergeyella</taxon>
    </lineage>
</organism>
<dbReference type="OrthoDB" id="709028at2"/>
<name>A0A6P1QSH0_9FLAO</name>
<dbReference type="KEGG" id="bcad:DBX24_03770"/>
<dbReference type="RefSeq" id="WP_120488306.1">
    <property type="nucleotide sequence ID" value="NZ_CP029149.1"/>
</dbReference>
<dbReference type="Proteomes" id="UP000464318">
    <property type="component" value="Chromosome"/>
</dbReference>